<comment type="caution">
    <text evidence="2">The sequence shown here is derived from an EMBL/GenBank/DDBJ whole genome shotgun (WGS) entry which is preliminary data.</text>
</comment>
<sequence length="133" mass="15516">MCTNAAPSRNQPHVLIIPTYEQRCQLTLLAMTLLIRQPTRQGRIYASVIRLKYVAVFLRRNYKNCEKELIRTTRKTRTGKIGTLRNKETWTEDGMNGIKTEEDKTEIIEKEHESDGERRSPERKSSSRSPSHK</sequence>
<dbReference type="EMBL" id="JAPWTJ010000018">
    <property type="protein sequence ID" value="KAJ8985256.1"/>
    <property type="molecule type" value="Genomic_DNA"/>
</dbReference>
<dbReference type="Proteomes" id="UP001162164">
    <property type="component" value="Unassembled WGS sequence"/>
</dbReference>
<reference evidence="2" key="1">
    <citation type="journal article" date="2023" name="Insect Mol. Biol.">
        <title>Genome sequencing provides insights into the evolution of gene families encoding plant cell wall-degrading enzymes in longhorned beetles.</title>
        <authorList>
            <person name="Shin N.R."/>
            <person name="Okamura Y."/>
            <person name="Kirsch R."/>
            <person name="Pauchet Y."/>
        </authorList>
    </citation>
    <scope>NUCLEOTIDE SEQUENCE</scope>
    <source>
        <strain evidence="2">MMC_N1</strain>
    </source>
</reference>
<organism evidence="2 3">
    <name type="scientific">Molorchus minor</name>
    <dbReference type="NCBI Taxonomy" id="1323400"/>
    <lineage>
        <taxon>Eukaryota</taxon>
        <taxon>Metazoa</taxon>
        <taxon>Ecdysozoa</taxon>
        <taxon>Arthropoda</taxon>
        <taxon>Hexapoda</taxon>
        <taxon>Insecta</taxon>
        <taxon>Pterygota</taxon>
        <taxon>Neoptera</taxon>
        <taxon>Endopterygota</taxon>
        <taxon>Coleoptera</taxon>
        <taxon>Polyphaga</taxon>
        <taxon>Cucujiformia</taxon>
        <taxon>Chrysomeloidea</taxon>
        <taxon>Cerambycidae</taxon>
        <taxon>Lamiinae</taxon>
        <taxon>Monochamini</taxon>
        <taxon>Molorchus</taxon>
    </lineage>
</organism>
<accession>A0ABQ9K5D4</accession>
<evidence type="ECO:0000313" key="2">
    <source>
        <dbReference type="EMBL" id="KAJ8985256.1"/>
    </source>
</evidence>
<protein>
    <submittedName>
        <fullName evidence="2">Uncharacterized protein</fullName>
    </submittedName>
</protein>
<evidence type="ECO:0000256" key="1">
    <source>
        <dbReference type="SAM" id="MobiDB-lite"/>
    </source>
</evidence>
<name>A0ABQ9K5D4_9CUCU</name>
<gene>
    <name evidence="2" type="ORF">NQ317_018286</name>
</gene>
<feature type="region of interest" description="Disordered" evidence="1">
    <location>
        <begin position="91"/>
        <end position="133"/>
    </location>
</feature>
<feature type="compositionally biased region" description="Basic and acidic residues" evidence="1">
    <location>
        <begin position="99"/>
        <end position="125"/>
    </location>
</feature>
<proteinExistence type="predicted"/>
<evidence type="ECO:0000313" key="3">
    <source>
        <dbReference type="Proteomes" id="UP001162164"/>
    </source>
</evidence>
<keyword evidence="3" id="KW-1185">Reference proteome</keyword>